<dbReference type="GO" id="GO:0043810">
    <property type="term" value="F:ornithine-acyl [acyl carrier protein] N-acyltransferase activity"/>
    <property type="evidence" value="ECO:0007669"/>
    <property type="project" value="UniProtKB-EC"/>
</dbReference>
<evidence type="ECO:0000256" key="3">
    <source>
        <dbReference type="ARBA" id="ARBA00022679"/>
    </source>
</evidence>
<dbReference type="PANTHER" id="PTHR37323:SF1">
    <property type="entry name" value="L-ORNITHINE N(ALPHA)-ACYLTRANSFERASE"/>
    <property type="match status" value="1"/>
</dbReference>
<dbReference type="InterPro" id="IPR016181">
    <property type="entry name" value="Acyl_CoA_acyltransferase"/>
</dbReference>
<dbReference type="Gene3D" id="3.40.630.30">
    <property type="match status" value="1"/>
</dbReference>
<gene>
    <name evidence="11" type="ORF">ILP92_08895</name>
</gene>
<evidence type="ECO:0000256" key="5">
    <source>
        <dbReference type="ARBA" id="ARBA00023315"/>
    </source>
</evidence>
<name>A0A934IHV8_9RHOB</name>
<evidence type="ECO:0000313" key="11">
    <source>
        <dbReference type="EMBL" id="MBJ3762860.1"/>
    </source>
</evidence>
<evidence type="ECO:0000256" key="10">
    <source>
        <dbReference type="ARBA" id="ARBA00047785"/>
    </source>
</evidence>
<dbReference type="AlphaFoldDB" id="A0A934IHV8"/>
<comment type="function">
    <text evidence="9">Catalyzes the first step in the biosynthesis of ornithine lipids, which are phosphorus-free membrane lipids. Catalyzes the 3-hydroxyacyl-acyl carrier protein-dependent acylation of ornithine to form lyso-ornithine lipid (LOL).</text>
</comment>
<evidence type="ECO:0000256" key="4">
    <source>
        <dbReference type="ARBA" id="ARBA00023098"/>
    </source>
</evidence>
<comment type="caution">
    <text evidence="11">The sequence shown here is derived from an EMBL/GenBank/DDBJ whole genome shotgun (WGS) entry which is preliminary data.</text>
</comment>
<comment type="similarity">
    <text evidence="6">Belongs to the acetyltransferase family. OlsB subfamily.</text>
</comment>
<evidence type="ECO:0000256" key="9">
    <source>
        <dbReference type="ARBA" id="ARBA00045724"/>
    </source>
</evidence>
<evidence type="ECO:0000256" key="8">
    <source>
        <dbReference type="ARBA" id="ARBA00039866"/>
    </source>
</evidence>
<comment type="catalytic activity">
    <reaction evidence="10">
        <text>a (3R)-hydroxyacyl-[ACP] + L-ornithine = a lyso-ornithine lipid + holo-[ACP] + H(+)</text>
        <dbReference type="Rhea" id="RHEA:20633"/>
        <dbReference type="Rhea" id="RHEA-COMP:9685"/>
        <dbReference type="Rhea" id="RHEA-COMP:9945"/>
        <dbReference type="ChEBI" id="CHEBI:15378"/>
        <dbReference type="ChEBI" id="CHEBI:46911"/>
        <dbReference type="ChEBI" id="CHEBI:64479"/>
        <dbReference type="ChEBI" id="CHEBI:78827"/>
        <dbReference type="ChEBI" id="CHEBI:138482"/>
        <dbReference type="EC" id="2.3.2.30"/>
    </reaction>
    <physiologicalReaction direction="left-to-right" evidence="10">
        <dbReference type="Rhea" id="RHEA:20634"/>
    </physiologicalReaction>
</comment>
<evidence type="ECO:0000256" key="2">
    <source>
        <dbReference type="ARBA" id="ARBA00022516"/>
    </source>
</evidence>
<accession>A0A934IHV8</accession>
<dbReference type="Proteomes" id="UP000642488">
    <property type="component" value="Unassembled WGS sequence"/>
</dbReference>
<proteinExistence type="inferred from homology"/>
<dbReference type="GO" id="GO:0006629">
    <property type="term" value="P:lipid metabolic process"/>
    <property type="evidence" value="ECO:0007669"/>
    <property type="project" value="UniProtKB-KW"/>
</dbReference>
<dbReference type="PANTHER" id="PTHR37323">
    <property type="entry name" value="GCN5-RELATED N-ACETYLTRANSFERASE"/>
    <property type="match status" value="1"/>
</dbReference>
<keyword evidence="3" id="KW-0808">Transferase</keyword>
<evidence type="ECO:0000256" key="6">
    <source>
        <dbReference type="ARBA" id="ARBA00038095"/>
    </source>
</evidence>
<evidence type="ECO:0000256" key="7">
    <source>
        <dbReference type="ARBA" id="ARBA00039058"/>
    </source>
</evidence>
<dbReference type="EMBL" id="JAEKPD010000008">
    <property type="protein sequence ID" value="MBJ3762860.1"/>
    <property type="molecule type" value="Genomic_DNA"/>
</dbReference>
<keyword evidence="2" id="KW-0444">Lipid biosynthesis</keyword>
<evidence type="ECO:0000313" key="12">
    <source>
        <dbReference type="Proteomes" id="UP000642488"/>
    </source>
</evidence>
<dbReference type="SUPFAM" id="SSF55729">
    <property type="entry name" value="Acyl-CoA N-acyltransferases (Nat)"/>
    <property type="match status" value="1"/>
</dbReference>
<sequence>MLQPNFKISLACDDADLREAQRLRFDVFVDELGGDGPLVDHHARLERDAFDPHADHLILRDLNRPPGAQVVGAYRLLRGDAAERAGGFYSAREFDLARLQHSGRSLLELGRSCVHSDYRGGTAMLELWSGLADYVTRHGIELLFGVASFHGTDLDALAPPLSILHHRHLAPPDLRVRAAGPQAVAMDRVPVETLDRVAAMRAVPSLIKSYLRLGGFVGQGAWVDQAFRTTDVCLILDTARMSAGRTDRIARGRG</sequence>
<comment type="pathway">
    <text evidence="1">Lipid metabolism.</text>
</comment>
<keyword evidence="12" id="KW-1185">Reference proteome</keyword>
<dbReference type="Pfam" id="PF13444">
    <property type="entry name" value="Acetyltransf_5"/>
    <property type="match status" value="1"/>
</dbReference>
<dbReference type="RefSeq" id="WP_198916271.1">
    <property type="nucleotide sequence ID" value="NZ_JAEKPD010000008.1"/>
</dbReference>
<keyword evidence="4" id="KW-0443">Lipid metabolism</keyword>
<organism evidence="11 12">
    <name type="scientific">Palleronia pontilimi</name>
    <dbReference type="NCBI Taxonomy" id="1964209"/>
    <lineage>
        <taxon>Bacteria</taxon>
        <taxon>Pseudomonadati</taxon>
        <taxon>Pseudomonadota</taxon>
        <taxon>Alphaproteobacteria</taxon>
        <taxon>Rhodobacterales</taxon>
        <taxon>Roseobacteraceae</taxon>
        <taxon>Palleronia</taxon>
    </lineage>
</organism>
<protein>
    <recommendedName>
        <fullName evidence="8">L-ornithine N(alpha)-acyltransferase</fullName>
        <ecNumber evidence="7">2.3.2.30</ecNumber>
    </recommendedName>
</protein>
<dbReference type="EC" id="2.3.2.30" evidence="7"/>
<keyword evidence="5" id="KW-0012">Acyltransferase</keyword>
<reference evidence="11" key="1">
    <citation type="submission" date="2020-12" db="EMBL/GenBank/DDBJ databases">
        <title>Bacterial taxonomy.</title>
        <authorList>
            <person name="Pan X."/>
        </authorList>
    </citation>
    <scope>NUCLEOTIDE SEQUENCE</scope>
    <source>
        <strain evidence="11">KCTC 52957</strain>
    </source>
</reference>
<evidence type="ECO:0000256" key="1">
    <source>
        <dbReference type="ARBA" id="ARBA00005189"/>
    </source>
</evidence>
<dbReference type="InterPro" id="IPR052351">
    <property type="entry name" value="Ornithine_N-alpha-AT"/>
</dbReference>